<evidence type="ECO:0000313" key="1">
    <source>
        <dbReference type="EMBL" id="UWX72520.1"/>
    </source>
</evidence>
<dbReference type="AlphaFoldDB" id="A0AB38TXV7"/>
<proteinExistence type="predicted"/>
<organism evidence="1 2">
    <name type="scientific">Burkholderia gladioli</name>
    <name type="common">Pseudomonas marginata</name>
    <name type="synonym">Phytomonas marginata</name>
    <dbReference type="NCBI Taxonomy" id="28095"/>
    <lineage>
        <taxon>Bacteria</taxon>
        <taxon>Pseudomonadati</taxon>
        <taxon>Pseudomonadota</taxon>
        <taxon>Betaproteobacteria</taxon>
        <taxon>Burkholderiales</taxon>
        <taxon>Burkholderiaceae</taxon>
        <taxon>Burkholderia</taxon>
    </lineage>
</organism>
<reference evidence="1" key="1">
    <citation type="submission" date="2022-09" db="EMBL/GenBank/DDBJ databases">
        <title>Genomic of Burkholderia gladioli.</title>
        <authorList>
            <person name="Wu H."/>
        </authorList>
    </citation>
    <scope>NUCLEOTIDE SEQUENCE</scope>
    <source>
        <strain evidence="1">ZN-S4</strain>
    </source>
</reference>
<sequence length="51" mass="5661">MADVERQGDVLGIRRRAGRCRRLGRPGDAAPLITIRSHDQCNSNIDAMADR</sequence>
<dbReference type="Proteomes" id="UP001059745">
    <property type="component" value="Chromosome 2"/>
</dbReference>
<evidence type="ECO:0000313" key="2">
    <source>
        <dbReference type="Proteomes" id="UP001059745"/>
    </source>
</evidence>
<dbReference type="EMBL" id="CP104215">
    <property type="protein sequence ID" value="UWX72520.1"/>
    <property type="molecule type" value="Genomic_DNA"/>
</dbReference>
<dbReference type="RefSeq" id="WP_260531543.1">
    <property type="nucleotide sequence ID" value="NZ_CP104215.1"/>
</dbReference>
<name>A0AB38TXV7_BURGA</name>
<protein>
    <submittedName>
        <fullName evidence="1">Uncharacterized protein</fullName>
    </submittedName>
</protein>
<gene>
    <name evidence="1" type="ORF">NYZ96_29285</name>
</gene>
<accession>A0AB38TXV7</accession>